<name>A0A839FAC7_9GAMM</name>
<keyword evidence="2" id="KW-1185">Reference proteome</keyword>
<comment type="caution">
    <text evidence="1">The sequence shown here is derived from an EMBL/GenBank/DDBJ whole genome shotgun (WGS) entry which is preliminary data.</text>
</comment>
<dbReference type="SUPFAM" id="SSF55961">
    <property type="entry name" value="Bet v1-like"/>
    <property type="match status" value="1"/>
</dbReference>
<reference evidence="1 2" key="1">
    <citation type="submission" date="2020-07" db="EMBL/GenBank/DDBJ databases">
        <title>Genomic Encyclopedia of Type Strains, Phase IV (KMG-V): Genome sequencing to study the core and pangenomes of soil and plant-associated prokaryotes.</title>
        <authorList>
            <person name="Whitman W."/>
        </authorList>
    </citation>
    <scope>NUCLEOTIDE SEQUENCE [LARGE SCALE GENOMIC DNA]</scope>
    <source>
        <strain evidence="1 2">RH2WT43</strain>
    </source>
</reference>
<evidence type="ECO:0000313" key="1">
    <source>
        <dbReference type="EMBL" id="MBA8889111.1"/>
    </source>
</evidence>
<protein>
    <recommendedName>
        <fullName evidence="3">Polyketide cyclase/dehydrase/lipid transport protein</fullName>
    </recommendedName>
</protein>
<dbReference type="AlphaFoldDB" id="A0A839FAC7"/>
<dbReference type="InterPro" id="IPR019587">
    <property type="entry name" value="Polyketide_cyclase/dehydratase"/>
</dbReference>
<sequence>MIVEARTTISGAKSAIWATITDIANAASIIRGIERIEIVGTPDQGLVGLKWRETRMLFGKPVAVEKWITQAVENEFYETRAESDGFVFVTTMRLSQADDGVTLTSSHDSRPQGFVATLQAIPMKLLFKGVIRKAILEDLRDIKATVEHGAA</sequence>
<dbReference type="RefSeq" id="WP_182532166.1">
    <property type="nucleotide sequence ID" value="NZ_JACGXL010000006.1"/>
</dbReference>
<organism evidence="1 2">
    <name type="scientific">Dokdonella fugitiva</name>
    <dbReference type="NCBI Taxonomy" id="328517"/>
    <lineage>
        <taxon>Bacteria</taxon>
        <taxon>Pseudomonadati</taxon>
        <taxon>Pseudomonadota</taxon>
        <taxon>Gammaproteobacteria</taxon>
        <taxon>Lysobacterales</taxon>
        <taxon>Rhodanobacteraceae</taxon>
        <taxon>Dokdonella</taxon>
    </lineage>
</organism>
<evidence type="ECO:0008006" key="3">
    <source>
        <dbReference type="Google" id="ProtNLM"/>
    </source>
</evidence>
<dbReference type="InterPro" id="IPR023393">
    <property type="entry name" value="START-like_dom_sf"/>
</dbReference>
<gene>
    <name evidence="1" type="ORF">FHW12_003354</name>
</gene>
<evidence type="ECO:0000313" key="2">
    <source>
        <dbReference type="Proteomes" id="UP000550401"/>
    </source>
</evidence>
<dbReference type="Proteomes" id="UP000550401">
    <property type="component" value="Unassembled WGS sequence"/>
</dbReference>
<dbReference type="Pfam" id="PF10604">
    <property type="entry name" value="Polyketide_cyc2"/>
    <property type="match status" value="1"/>
</dbReference>
<dbReference type="Gene3D" id="3.30.530.20">
    <property type="match status" value="1"/>
</dbReference>
<dbReference type="EMBL" id="JACGXL010000006">
    <property type="protein sequence ID" value="MBA8889111.1"/>
    <property type="molecule type" value="Genomic_DNA"/>
</dbReference>
<proteinExistence type="predicted"/>
<accession>A0A839FAC7</accession>